<dbReference type="SUPFAM" id="SSF53756">
    <property type="entry name" value="UDP-Glycosyltransferase/glycogen phosphorylase"/>
    <property type="match status" value="1"/>
</dbReference>
<dbReference type="CDD" id="cd03801">
    <property type="entry name" value="GT4_PimA-like"/>
    <property type="match status" value="1"/>
</dbReference>
<reference evidence="2" key="1">
    <citation type="journal article" date="2014" name="Front. Microbiol.">
        <title>High frequency of phylogenetically diverse reductive dehalogenase-homologous genes in deep subseafloor sedimentary metagenomes.</title>
        <authorList>
            <person name="Kawai M."/>
            <person name="Futagami T."/>
            <person name="Toyoda A."/>
            <person name="Takaki Y."/>
            <person name="Nishi S."/>
            <person name="Hori S."/>
            <person name="Arai W."/>
            <person name="Tsubouchi T."/>
            <person name="Morono Y."/>
            <person name="Uchiyama I."/>
            <person name="Ito T."/>
            <person name="Fujiyama A."/>
            <person name="Inagaki F."/>
            <person name="Takami H."/>
        </authorList>
    </citation>
    <scope>NUCLEOTIDE SEQUENCE</scope>
    <source>
        <strain evidence="2">Expedition CK06-06</strain>
    </source>
</reference>
<evidence type="ECO:0000313" key="2">
    <source>
        <dbReference type="EMBL" id="GAI95781.1"/>
    </source>
</evidence>
<sequence length="266" mass="29464">TEHNIVERYHTLTMLGNVLTYPLNHATIAISDGVSRSIEKWKTARRKTLCTIYDGVDFNAVDATEVNPIAVKDELGIDTHHLVVGNVAHIQPQKGHQYLVQAAKLVLEQQPDVTFVIVGGEKAKGGIRELEELAQRLGIRDRVIFTGFRHDALHVMAGFDIFVLPSLWEGFGIVLLEAMALGKPVIGTSVGGIPEVVDDKVDGFLVEPYNPAQLAARIVELLRDEALRNSMGQKGMHKVRGKFSIQEMVKRVEQVYLSTISHLDKS</sequence>
<proteinExistence type="predicted"/>
<dbReference type="GO" id="GO:0016757">
    <property type="term" value="F:glycosyltransferase activity"/>
    <property type="evidence" value="ECO:0007669"/>
    <property type="project" value="InterPro"/>
</dbReference>
<name>X1TWM1_9ZZZZ</name>
<accession>X1TWM1</accession>
<dbReference type="EMBL" id="BARW01022117">
    <property type="protein sequence ID" value="GAI95781.1"/>
    <property type="molecule type" value="Genomic_DNA"/>
</dbReference>
<dbReference type="Gene3D" id="3.40.50.2000">
    <property type="entry name" value="Glycogen Phosphorylase B"/>
    <property type="match status" value="2"/>
</dbReference>
<gene>
    <name evidence="2" type="ORF">S12H4_37010</name>
</gene>
<dbReference type="Pfam" id="PF00534">
    <property type="entry name" value="Glycos_transf_1"/>
    <property type="match status" value="1"/>
</dbReference>
<dbReference type="PANTHER" id="PTHR12526:SF638">
    <property type="entry name" value="SPORE COAT PROTEIN SA"/>
    <property type="match status" value="1"/>
</dbReference>
<evidence type="ECO:0000259" key="1">
    <source>
        <dbReference type="Pfam" id="PF00534"/>
    </source>
</evidence>
<dbReference type="AlphaFoldDB" id="X1TWM1"/>
<feature type="domain" description="Glycosyl transferase family 1" evidence="1">
    <location>
        <begin position="72"/>
        <end position="235"/>
    </location>
</feature>
<dbReference type="InterPro" id="IPR001296">
    <property type="entry name" value="Glyco_trans_1"/>
</dbReference>
<comment type="caution">
    <text evidence="2">The sequence shown here is derived from an EMBL/GenBank/DDBJ whole genome shotgun (WGS) entry which is preliminary data.</text>
</comment>
<dbReference type="PANTHER" id="PTHR12526">
    <property type="entry name" value="GLYCOSYLTRANSFERASE"/>
    <property type="match status" value="1"/>
</dbReference>
<feature type="non-terminal residue" evidence="2">
    <location>
        <position position="1"/>
    </location>
</feature>
<protein>
    <recommendedName>
        <fullName evidence="1">Glycosyl transferase family 1 domain-containing protein</fullName>
    </recommendedName>
</protein>
<organism evidence="2">
    <name type="scientific">marine sediment metagenome</name>
    <dbReference type="NCBI Taxonomy" id="412755"/>
    <lineage>
        <taxon>unclassified sequences</taxon>
        <taxon>metagenomes</taxon>
        <taxon>ecological metagenomes</taxon>
    </lineage>
</organism>